<dbReference type="Gramene" id="TRITD2Bv1G092490.1">
    <property type="protein sequence ID" value="TRITD2Bv1G092490.1"/>
    <property type="gene ID" value="TRITD2Bv1G092490"/>
</dbReference>
<dbReference type="Proteomes" id="UP000324705">
    <property type="component" value="Chromosome 2B"/>
</dbReference>
<dbReference type="GO" id="GO:0008408">
    <property type="term" value="F:3'-5' exonuclease activity"/>
    <property type="evidence" value="ECO:0007669"/>
    <property type="project" value="InterPro"/>
</dbReference>
<reference evidence="4 5" key="1">
    <citation type="submission" date="2017-09" db="EMBL/GenBank/DDBJ databases">
        <authorList>
            <consortium name="International Durum Wheat Genome Sequencing Consortium (IDWGSC)"/>
            <person name="Milanesi L."/>
        </authorList>
    </citation>
    <scope>NUCLEOTIDE SEQUENCE [LARGE SCALE GENOMIC DNA]</scope>
    <source>
        <strain evidence="5">cv. Svevo</strain>
    </source>
</reference>
<evidence type="ECO:0000256" key="1">
    <source>
        <dbReference type="ARBA" id="ARBA00022722"/>
    </source>
</evidence>
<evidence type="ECO:0000313" key="5">
    <source>
        <dbReference type="Proteomes" id="UP000324705"/>
    </source>
</evidence>
<dbReference type="GO" id="GO:0005737">
    <property type="term" value="C:cytoplasm"/>
    <property type="evidence" value="ECO:0007669"/>
    <property type="project" value="TreeGrafter"/>
</dbReference>
<dbReference type="Gene3D" id="3.30.420.10">
    <property type="entry name" value="Ribonuclease H-like superfamily/Ribonuclease H"/>
    <property type="match status" value="1"/>
</dbReference>
<dbReference type="GO" id="GO:0006139">
    <property type="term" value="P:nucleobase-containing compound metabolic process"/>
    <property type="evidence" value="ECO:0007669"/>
    <property type="project" value="InterPro"/>
</dbReference>
<organism evidence="4 5">
    <name type="scientific">Triticum turgidum subsp. durum</name>
    <name type="common">Durum wheat</name>
    <name type="synonym">Triticum durum</name>
    <dbReference type="NCBI Taxonomy" id="4567"/>
    <lineage>
        <taxon>Eukaryota</taxon>
        <taxon>Viridiplantae</taxon>
        <taxon>Streptophyta</taxon>
        <taxon>Embryophyta</taxon>
        <taxon>Tracheophyta</taxon>
        <taxon>Spermatophyta</taxon>
        <taxon>Magnoliopsida</taxon>
        <taxon>Liliopsida</taxon>
        <taxon>Poales</taxon>
        <taxon>Poaceae</taxon>
        <taxon>BOP clade</taxon>
        <taxon>Pooideae</taxon>
        <taxon>Triticodae</taxon>
        <taxon>Triticeae</taxon>
        <taxon>Triticinae</taxon>
        <taxon>Triticum</taxon>
    </lineage>
</organism>
<dbReference type="InterPro" id="IPR036397">
    <property type="entry name" value="RNaseH_sf"/>
</dbReference>
<dbReference type="InterPro" id="IPR051132">
    <property type="entry name" value="3-5_Exonuclease_domain"/>
</dbReference>
<dbReference type="GO" id="GO:0005634">
    <property type="term" value="C:nucleus"/>
    <property type="evidence" value="ECO:0007669"/>
    <property type="project" value="TreeGrafter"/>
</dbReference>
<proteinExistence type="predicted"/>
<gene>
    <name evidence="4" type="ORF">TRITD_2Bv1G092490</name>
</gene>
<sequence length="156" mass="18205">MAAVLQLCIEELCLVYHIATATKWPKRLKQFLQEEKLYTFAGFNIEGDKKMLNKSGLEINPNNFIDMQRKWKVPTTSKYYDSLVDVAASVIHPFYKGMKQNFDNEEDHKKWGTSPLPDNLIEYAAKDVYAMYKSWKIIDNIVTGWDIAQEQEVDPY</sequence>
<evidence type="ECO:0000313" key="4">
    <source>
        <dbReference type="EMBL" id="VAH45280.1"/>
    </source>
</evidence>
<name>A0A9R1PKQ6_TRITD</name>
<dbReference type="PANTHER" id="PTHR13620">
    <property type="entry name" value="3-5 EXONUCLEASE"/>
    <property type="match status" value="1"/>
</dbReference>
<evidence type="ECO:0000259" key="3">
    <source>
        <dbReference type="Pfam" id="PF01612"/>
    </source>
</evidence>
<dbReference type="SUPFAM" id="SSF53098">
    <property type="entry name" value="Ribonuclease H-like"/>
    <property type="match status" value="1"/>
</dbReference>
<dbReference type="GO" id="GO:0003676">
    <property type="term" value="F:nucleic acid binding"/>
    <property type="evidence" value="ECO:0007669"/>
    <property type="project" value="InterPro"/>
</dbReference>
<evidence type="ECO:0000256" key="2">
    <source>
        <dbReference type="ARBA" id="ARBA00022801"/>
    </source>
</evidence>
<dbReference type="EMBL" id="LT934114">
    <property type="protein sequence ID" value="VAH45280.1"/>
    <property type="molecule type" value="Genomic_DNA"/>
</dbReference>
<keyword evidence="2" id="KW-0378">Hydrolase</keyword>
<keyword evidence="5" id="KW-1185">Reference proteome</keyword>
<dbReference type="PANTHER" id="PTHR13620:SF75">
    <property type="entry name" value="UBIQUITIN-LIKE DOMAIN-CONTAINING PROTEIN"/>
    <property type="match status" value="1"/>
</dbReference>
<feature type="domain" description="3'-5' exonuclease" evidence="3">
    <location>
        <begin position="6"/>
        <end position="141"/>
    </location>
</feature>
<keyword evidence="1" id="KW-0540">Nuclease</keyword>
<dbReference type="Pfam" id="PF01612">
    <property type="entry name" value="DNA_pol_A_exo1"/>
    <property type="match status" value="1"/>
</dbReference>
<protein>
    <recommendedName>
        <fullName evidence="3">3'-5' exonuclease domain-containing protein</fullName>
    </recommendedName>
</protein>
<dbReference type="InterPro" id="IPR002562">
    <property type="entry name" value="3'-5'_exonuclease_dom"/>
</dbReference>
<dbReference type="InterPro" id="IPR012337">
    <property type="entry name" value="RNaseH-like_sf"/>
</dbReference>
<accession>A0A9R1PKQ6</accession>
<dbReference type="AlphaFoldDB" id="A0A9R1PKQ6"/>